<dbReference type="EMBL" id="AP021875">
    <property type="protein sequence ID" value="BBO78669.1"/>
    <property type="molecule type" value="Genomic_DNA"/>
</dbReference>
<organism evidence="4 5">
    <name type="scientific">Desulfosarcina widdelii</name>
    <dbReference type="NCBI Taxonomy" id="947919"/>
    <lineage>
        <taxon>Bacteria</taxon>
        <taxon>Pseudomonadati</taxon>
        <taxon>Thermodesulfobacteriota</taxon>
        <taxon>Desulfobacteria</taxon>
        <taxon>Desulfobacterales</taxon>
        <taxon>Desulfosarcinaceae</taxon>
        <taxon>Desulfosarcina</taxon>
    </lineage>
</organism>
<evidence type="ECO:0000313" key="4">
    <source>
        <dbReference type="EMBL" id="BBO78669.1"/>
    </source>
</evidence>
<dbReference type="RefSeq" id="WP_197740458.1">
    <property type="nucleotide sequence ID" value="NZ_AP021875.1"/>
</dbReference>
<dbReference type="AlphaFoldDB" id="A0A5K7ZEU0"/>
<keyword evidence="5" id="KW-1185">Reference proteome</keyword>
<dbReference type="InterPro" id="IPR006311">
    <property type="entry name" value="TAT_signal"/>
</dbReference>
<gene>
    <name evidence="4" type="ORF">DSCW_60860</name>
</gene>
<sequence length="132" mass="14635">MNTRRAFVLMVALAGLLAVASVTMAQDVDVAEAVICKEVVDRMPLGSGDVIPAGTERVFCFTRVTGAQAETEVTHNWYYQGALKASVVLPVRNADWRTWSSKTLLPEWKGEWMVEILSKEGTPLESIIFYVQ</sequence>
<feature type="chain" id="PRO_5024385745" description="DUF2914 domain-containing protein" evidence="2">
    <location>
        <begin position="26"/>
        <end position="132"/>
    </location>
</feature>
<evidence type="ECO:0000259" key="3">
    <source>
        <dbReference type="Pfam" id="PF11141"/>
    </source>
</evidence>
<evidence type="ECO:0000313" key="5">
    <source>
        <dbReference type="Proteomes" id="UP000427769"/>
    </source>
</evidence>
<name>A0A5K7ZEU0_9BACT</name>
<dbReference type="GO" id="GO:0051536">
    <property type="term" value="F:iron-sulfur cluster binding"/>
    <property type="evidence" value="ECO:0007669"/>
    <property type="project" value="UniProtKB-KW"/>
</dbReference>
<feature type="domain" description="DUF2914" evidence="3">
    <location>
        <begin position="71"/>
        <end position="131"/>
    </location>
</feature>
<evidence type="ECO:0000256" key="2">
    <source>
        <dbReference type="SAM" id="SignalP"/>
    </source>
</evidence>
<evidence type="ECO:0000256" key="1">
    <source>
        <dbReference type="ARBA" id="ARBA00023014"/>
    </source>
</evidence>
<proteinExistence type="predicted"/>
<keyword evidence="1" id="KW-0479">Metal-binding</keyword>
<dbReference type="Pfam" id="PF11141">
    <property type="entry name" value="DUF2914"/>
    <property type="match status" value="1"/>
</dbReference>
<keyword evidence="1" id="KW-0408">Iron</keyword>
<dbReference type="InterPro" id="IPR022606">
    <property type="entry name" value="DUF2914"/>
</dbReference>
<keyword evidence="2" id="KW-0732">Signal</keyword>
<reference evidence="4 5" key="1">
    <citation type="submission" date="2019-11" db="EMBL/GenBank/DDBJ databases">
        <title>Comparative genomics of hydrocarbon-degrading Desulfosarcina strains.</title>
        <authorList>
            <person name="Watanabe M."/>
            <person name="Kojima H."/>
            <person name="Fukui M."/>
        </authorList>
    </citation>
    <scope>NUCLEOTIDE SEQUENCE [LARGE SCALE GENOMIC DNA]</scope>
    <source>
        <strain evidence="4 5">PP31</strain>
    </source>
</reference>
<dbReference type="PROSITE" id="PS51318">
    <property type="entry name" value="TAT"/>
    <property type="match status" value="1"/>
</dbReference>
<dbReference type="Proteomes" id="UP000427769">
    <property type="component" value="Chromosome"/>
</dbReference>
<accession>A0A5K7ZEU0</accession>
<keyword evidence="1" id="KW-0411">Iron-sulfur</keyword>
<protein>
    <recommendedName>
        <fullName evidence="3">DUF2914 domain-containing protein</fullName>
    </recommendedName>
</protein>
<feature type="signal peptide" evidence="2">
    <location>
        <begin position="1"/>
        <end position="25"/>
    </location>
</feature>
<dbReference type="KEGG" id="dwd:DSCW_60860"/>